<evidence type="ECO:0000256" key="8">
    <source>
        <dbReference type="ARBA" id="ARBA00022792"/>
    </source>
</evidence>
<feature type="non-terminal residue" evidence="17">
    <location>
        <position position="1"/>
    </location>
</feature>
<evidence type="ECO:0000256" key="11">
    <source>
        <dbReference type="ARBA" id="ARBA00023136"/>
    </source>
</evidence>
<keyword evidence="6 14" id="KW-0812">Transmembrane</keyword>
<dbReference type="RefSeq" id="XP_003284190.1">
    <property type="nucleotide sequence ID" value="XM_003284142.1"/>
</dbReference>
<evidence type="ECO:0000256" key="10">
    <source>
        <dbReference type="ARBA" id="ARBA00023128"/>
    </source>
</evidence>
<evidence type="ECO:0000256" key="3">
    <source>
        <dbReference type="ARBA" id="ARBA00011245"/>
    </source>
</evidence>
<evidence type="ECO:0000256" key="12">
    <source>
        <dbReference type="ARBA" id="ARBA00024143"/>
    </source>
</evidence>
<dbReference type="STRING" id="5786.F0Z9W6"/>
<keyword evidence="11 14" id="KW-0472">Membrane</keyword>
<evidence type="ECO:0000313" key="18">
    <source>
        <dbReference type="Proteomes" id="UP000001064"/>
    </source>
</evidence>
<name>F0Z9W6_DICPU</name>
<dbReference type="Proteomes" id="UP000001064">
    <property type="component" value="Unassembled WGS sequence"/>
</dbReference>
<dbReference type="GO" id="GO:0005471">
    <property type="term" value="F:ATP:ADP antiporter activity"/>
    <property type="evidence" value="ECO:0007669"/>
    <property type="project" value="UniProtKB-UniRule"/>
</dbReference>
<organism evidence="17 18">
    <name type="scientific">Dictyostelium purpureum</name>
    <name type="common">Slime mold</name>
    <dbReference type="NCBI Taxonomy" id="5786"/>
    <lineage>
        <taxon>Eukaryota</taxon>
        <taxon>Amoebozoa</taxon>
        <taxon>Evosea</taxon>
        <taxon>Eumycetozoa</taxon>
        <taxon>Dictyostelia</taxon>
        <taxon>Dictyosteliales</taxon>
        <taxon>Dictyosteliaceae</taxon>
        <taxon>Dictyostelium</taxon>
    </lineage>
</organism>
<protein>
    <recommendedName>
        <fullName evidence="16">ADP/ATP translocase</fullName>
    </recommendedName>
    <alternativeName>
        <fullName evidence="16">ADP,ATP carrier protein</fullName>
    </alternativeName>
</protein>
<dbReference type="GO" id="GO:0140021">
    <property type="term" value="P:mitochondrial ADP transmembrane transport"/>
    <property type="evidence" value="ECO:0007669"/>
    <property type="project" value="InterPro"/>
</dbReference>
<dbReference type="PANTHER" id="PTHR45635:SF14">
    <property type="entry name" value="ADP_ATP TRANSLOCASE"/>
    <property type="match status" value="1"/>
</dbReference>
<evidence type="ECO:0000256" key="15">
    <source>
        <dbReference type="RuleBase" id="RU000488"/>
    </source>
</evidence>
<evidence type="ECO:0000256" key="9">
    <source>
        <dbReference type="ARBA" id="ARBA00022989"/>
    </source>
</evidence>
<dbReference type="InParanoid" id="F0Z9W6"/>
<sequence>LWSENLMDIARYSPVYGLKFGFYEVFKEHTKVNVVENGLNKFGFFILSGGEAGITTSLLVHPIHYYSCYTYHKFFILQEFKDQKKVFYKSNFKFYRNQINDFFKFYQNTSFYSAFSYSIIPNFLYNSIFFGGYDIGKSLVFENKENEKKDNNKNIKRFSIAFIVNIISHIVSYPFETVCNTMLIQSVVCKLDSVSTKDKKEFFSSSLDCFKKIIRYEGFKSLFDGAIKSPI</sequence>
<dbReference type="EMBL" id="GL870960">
    <property type="protein sequence ID" value="EGC39286.1"/>
    <property type="molecule type" value="Genomic_DNA"/>
</dbReference>
<proteinExistence type="inferred from homology"/>
<dbReference type="GeneID" id="10510095"/>
<evidence type="ECO:0000256" key="16">
    <source>
        <dbReference type="RuleBase" id="RU368008"/>
    </source>
</evidence>
<comment type="function">
    <text evidence="16">Catalyzes the exchange of ADP and ATP across the membrane.</text>
</comment>
<dbReference type="InterPro" id="IPR002113">
    <property type="entry name" value="ADT_euk_type"/>
</dbReference>
<dbReference type="KEGG" id="dpp:DICPUDRAFT_19937"/>
<keyword evidence="9" id="KW-1133">Transmembrane helix</keyword>
<comment type="subcellular location">
    <subcellularLocation>
        <location evidence="16">Membrane</location>
        <topology evidence="16">Multi-pass membrane protein</topology>
    </subcellularLocation>
    <subcellularLocation>
        <location evidence="1">Mitochondrion inner membrane</location>
        <topology evidence="1">Multi-pass membrane protein</topology>
    </subcellularLocation>
</comment>
<dbReference type="PANTHER" id="PTHR45635">
    <property type="entry name" value="ADP,ATP CARRIER PROTEIN 1-RELATED-RELATED"/>
    <property type="match status" value="1"/>
</dbReference>
<dbReference type="InterPro" id="IPR023395">
    <property type="entry name" value="MCP_dom_sf"/>
</dbReference>
<comment type="catalytic activity">
    <reaction evidence="12">
        <text>ADP(in) + ATP(out) = ADP(out) + ATP(in)</text>
        <dbReference type="Rhea" id="RHEA:34999"/>
        <dbReference type="ChEBI" id="CHEBI:30616"/>
        <dbReference type="ChEBI" id="CHEBI:456216"/>
    </reaction>
    <physiologicalReaction direction="left-to-right" evidence="12">
        <dbReference type="Rhea" id="RHEA:35000"/>
    </physiologicalReaction>
</comment>
<evidence type="ECO:0000256" key="2">
    <source>
        <dbReference type="ARBA" id="ARBA00006375"/>
    </source>
</evidence>
<dbReference type="GO" id="GO:0005743">
    <property type="term" value="C:mitochondrial inner membrane"/>
    <property type="evidence" value="ECO:0007669"/>
    <property type="project" value="UniProtKB-SubCell"/>
</dbReference>
<evidence type="ECO:0000256" key="7">
    <source>
        <dbReference type="ARBA" id="ARBA00022737"/>
    </source>
</evidence>
<keyword evidence="10" id="KW-0496">Mitochondrion</keyword>
<keyword evidence="18" id="KW-1185">Reference proteome</keyword>
<dbReference type="InterPro" id="IPR002067">
    <property type="entry name" value="MCP"/>
</dbReference>
<feature type="non-terminal residue" evidence="17">
    <location>
        <position position="231"/>
    </location>
</feature>
<accession>F0Z9W6</accession>
<reference evidence="18" key="1">
    <citation type="journal article" date="2011" name="Genome Biol.">
        <title>Comparative genomics of the social amoebae Dictyostelium discoideum and Dictyostelium purpureum.</title>
        <authorList>
            <consortium name="US DOE Joint Genome Institute (JGI-PGF)"/>
            <person name="Sucgang R."/>
            <person name="Kuo A."/>
            <person name="Tian X."/>
            <person name="Salerno W."/>
            <person name="Parikh A."/>
            <person name="Feasley C.L."/>
            <person name="Dalin E."/>
            <person name="Tu H."/>
            <person name="Huang E."/>
            <person name="Barry K."/>
            <person name="Lindquist E."/>
            <person name="Shapiro H."/>
            <person name="Bruce D."/>
            <person name="Schmutz J."/>
            <person name="Salamov A."/>
            <person name="Fey P."/>
            <person name="Gaudet P."/>
            <person name="Anjard C."/>
            <person name="Babu M.M."/>
            <person name="Basu S."/>
            <person name="Bushmanova Y."/>
            <person name="van der Wel H."/>
            <person name="Katoh-Kurasawa M."/>
            <person name="Dinh C."/>
            <person name="Coutinho P.M."/>
            <person name="Saito T."/>
            <person name="Elias M."/>
            <person name="Schaap P."/>
            <person name="Kay R.R."/>
            <person name="Henrissat B."/>
            <person name="Eichinger L."/>
            <person name="Rivero F."/>
            <person name="Putnam N.H."/>
            <person name="West C.M."/>
            <person name="Loomis W.F."/>
            <person name="Chisholm R.L."/>
            <person name="Shaulsky G."/>
            <person name="Strassmann J.E."/>
            <person name="Queller D.C."/>
            <person name="Kuspa A."/>
            <person name="Grigoriev I.V."/>
        </authorList>
    </citation>
    <scope>NUCLEOTIDE SEQUENCE [LARGE SCALE GENOMIC DNA]</scope>
    <source>
        <strain evidence="18">QSDP1</strain>
    </source>
</reference>
<evidence type="ECO:0000313" key="17">
    <source>
        <dbReference type="EMBL" id="EGC39286.1"/>
    </source>
</evidence>
<dbReference type="PRINTS" id="PR00926">
    <property type="entry name" value="MITOCARRIER"/>
</dbReference>
<keyword evidence="7" id="KW-0677">Repeat</keyword>
<evidence type="ECO:0000256" key="4">
    <source>
        <dbReference type="ARBA" id="ARBA00022448"/>
    </source>
</evidence>
<comment type="subunit">
    <text evidence="3 16">Monomer.</text>
</comment>
<evidence type="ECO:0000256" key="6">
    <source>
        <dbReference type="ARBA" id="ARBA00022692"/>
    </source>
</evidence>
<dbReference type="VEuPathDB" id="AmoebaDB:DICPUDRAFT_19937"/>
<dbReference type="OrthoDB" id="2403262at2759"/>
<keyword evidence="5" id="KW-0050">Antiport</keyword>
<dbReference type="eggNOG" id="KOG0749">
    <property type="taxonomic scope" value="Eukaryota"/>
</dbReference>
<dbReference type="Gene3D" id="1.50.40.10">
    <property type="entry name" value="Mitochondrial carrier domain"/>
    <property type="match status" value="1"/>
</dbReference>
<comment type="function">
    <text evidence="13">ADP:ATP antiporter that mediates import of ADP into the mitochondrial matrix for ATP synthesis, and export of ATP out to fuel the cell. Cycles between the cytoplasmic-open state (c-state) and the matrix-open state (m-state): operates by the alternating access mechanism with a single substrate-binding site intermittently exposed to either the cytosolic (c-state) or matrix (m-state) side of the inner mitochondrial membrane.</text>
</comment>
<dbReference type="GO" id="GO:1990544">
    <property type="term" value="P:mitochondrial ATP transmembrane transport"/>
    <property type="evidence" value="ECO:0007669"/>
    <property type="project" value="InterPro"/>
</dbReference>
<evidence type="ECO:0000256" key="1">
    <source>
        <dbReference type="ARBA" id="ARBA00004448"/>
    </source>
</evidence>
<keyword evidence="8" id="KW-0999">Mitochondrion inner membrane</keyword>
<dbReference type="SUPFAM" id="SSF103506">
    <property type="entry name" value="Mitochondrial carrier"/>
    <property type="match status" value="1"/>
</dbReference>
<dbReference type="Pfam" id="PF00153">
    <property type="entry name" value="Mito_carr"/>
    <property type="match status" value="1"/>
</dbReference>
<evidence type="ECO:0000256" key="5">
    <source>
        <dbReference type="ARBA" id="ARBA00022449"/>
    </source>
</evidence>
<dbReference type="InterPro" id="IPR018108">
    <property type="entry name" value="MCP_transmembrane"/>
</dbReference>
<evidence type="ECO:0000256" key="14">
    <source>
        <dbReference type="PROSITE-ProRule" id="PRU00282"/>
    </source>
</evidence>
<dbReference type="PROSITE" id="PS50920">
    <property type="entry name" value="SOLCAR"/>
    <property type="match status" value="1"/>
</dbReference>
<evidence type="ECO:0000256" key="13">
    <source>
        <dbReference type="ARBA" id="ARBA00045250"/>
    </source>
</evidence>
<comment type="similarity">
    <text evidence="2 15">Belongs to the mitochondrial carrier (TC 2.A.29) family.</text>
</comment>
<dbReference type="AlphaFoldDB" id="F0Z9W6"/>
<keyword evidence="4 15" id="KW-0813">Transport</keyword>
<gene>
    <name evidence="17" type="ORF">DICPUDRAFT_19937</name>
</gene>
<feature type="repeat" description="Solcar" evidence="14">
    <location>
        <begin position="152"/>
        <end position="231"/>
    </location>
</feature>